<evidence type="ECO:0000259" key="2">
    <source>
        <dbReference type="Pfam" id="PF03795"/>
    </source>
</evidence>
<organism evidence="3 4">
    <name type="scientific">Cohnella cholangitidis</name>
    <dbReference type="NCBI Taxonomy" id="2598458"/>
    <lineage>
        <taxon>Bacteria</taxon>
        <taxon>Bacillati</taxon>
        <taxon>Bacillota</taxon>
        <taxon>Bacilli</taxon>
        <taxon>Bacillales</taxon>
        <taxon>Paenibacillaceae</taxon>
        <taxon>Cohnella</taxon>
    </lineage>
</organism>
<dbReference type="Pfam" id="PF03795">
    <property type="entry name" value="YCII"/>
    <property type="match status" value="1"/>
</dbReference>
<sequence length="148" mass="16540">MRYMLIVKATGYSESGIHQSREHNDAKAAYKKSLAKAGALLAAEELQPSSTGIRITYPTHGGEPDIQAGPFPADHELMAEYILIDAKTEDEAVGWALRMPVPAGRGECEIELRRLEENSDSLREPRTRALEADLRDQLYMLKNKTQRT</sequence>
<keyword evidence="4" id="KW-1185">Reference proteome</keyword>
<name>A0A7G5BX13_9BACL</name>
<evidence type="ECO:0000313" key="4">
    <source>
        <dbReference type="Proteomes" id="UP000515679"/>
    </source>
</evidence>
<dbReference type="PANTHER" id="PTHR35174:SF4">
    <property type="entry name" value="BLL7163 PROTEIN"/>
    <property type="match status" value="1"/>
</dbReference>
<proteinExistence type="inferred from homology"/>
<dbReference type="RefSeq" id="WP_182302853.1">
    <property type="nucleotide sequence ID" value="NZ_CP041969.1"/>
</dbReference>
<dbReference type="Gene3D" id="3.30.70.1060">
    <property type="entry name" value="Dimeric alpha+beta barrel"/>
    <property type="match status" value="1"/>
</dbReference>
<reference evidence="3 4" key="1">
    <citation type="submission" date="2019-07" db="EMBL/GenBank/DDBJ databases">
        <authorList>
            <person name="Kim J.K."/>
            <person name="Cheong H.-M."/>
            <person name="Choi Y."/>
            <person name="Hwang K.J."/>
            <person name="Lee S."/>
            <person name="Choi C."/>
        </authorList>
    </citation>
    <scope>NUCLEOTIDE SEQUENCE [LARGE SCALE GENOMIC DNA]</scope>
    <source>
        <strain evidence="3 4">KS 22</strain>
    </source>
</reference>
<feature type="domain" description="YCII-related" evidence="2">
    <location>
        <begin position="1"/>
        <end position="103"/>
    </location>
</feature>
<dbReference type="PANTHER" id="PTHR35174">
    <property type="entry name" value="BLL7171 PROTEIN-RELATED"/>
    <property type="match status" value="1"/>
</dbReference>
<dbReference type="InterPro" id="IPR011008">
    <property type="entry name" value="Dimeric_a/b-barrel"/>
</dbReference>
<evidence type="ECO:0000313" key="3">
    <source>
        <dbReference type="EMBL" id="QMV41497.1"/>
    </source>
</evidence>
<gene>
    <name evidence="3" type="ORF">FPL14_10050</name>
</gene>
<comment type="similarity">
    <text evidence="1">Belongs to the YciI family.</text>
</comment>
<dbReference type="EMBL" id="CP041969">
    <property type="protein sequence ID" value="QMV41497.1"/>
    <property type="molecule type" value="Genomic_DNA"/>
</dbReference>
<evidence type="ECO:0000256" key="1">
    <source>
        <dbReference type="ARBA" id="ARBA00007689"/>
    </source>
</evidence>
<dbReference type="Proteomes" id="UP000515679">
    <property type="component" value="Chromosome"/>
</dbReference>
<dbReference type="KEGG" id="cchl:FPL14_10050"/>
<protein>
    <submittedName>
        <fullName evidence="3">YciI family protein</fullName>
    </submittedName>
</protein>
<dbReference type="InterPro" id="IPR005545">
    <property type="entry name" value="YCII"/>
</dbReference>
<dbReference type="AlphaFoldDB" id="A0A7G5BX13"/>
<accession>A0A7G5BX13</accession>
<dbReference type="SUPFAM" id="SSF54909">
    <property type="entry name" value="Dimeric alpha+beta barrel"/>
    <property type="match status" value="1"/>
</dbReference>